<evidence type="ECO:0000256" key="14">
    <source>
        <dbReference type="ARBA" id="ARBA00048170"/>
    </source>
</evidence>
<evidence type="ECO:0000256" key="5">
    <source>
        <dbReference type="ARBA" id="ARBA00040276"/>
    </source>
</evidence>
<dbReference type="PANTHER" id="PTHR44229:SF4">
    <property type="entry name" value="15-HYDROXYPROSTAGLANDIN DEHYDROGENASE [NAD(+)]"/>
    <property type="match status" value="1"/>
</dbReference>
<evidence type="ECO:0000256" key="13">
    <source>
        <dbReference type="ARBA" id="ARBA00048144"/>
    </source>
</evidence>
<organism evidence="22 23">
    <name type="scientific">Ignelater luminosus</name>
    <name type="common">Cucubano</name>
    <name type="synonym">Pyrophorus luminosus</name>
    <dbReference type="NCBI Taxonomy" id="2038154"/>
    <lineage>
        <taxon>Eukaryota</taxon>
        <taxon>Metazoa</taxon>
        <taxon>Ecdysozoa</taxon>
        <taxon>Arthropoda</taxon>
        <taxon>Hexapoda</taxon>
        <taxon>Insecta</taxon>
        <taxon>Pterygota</taxon>
        <taxon>Neoptera</taxon>
        <taxon>Endopterygota</taxon>
        <taxon>Coleoptera</taxon>
        <taxon>Polyphaga</taxon>
        <taxon>Elateriformia</taxon>
        <taxon>Elateroidea</taxon>
        <taxon>Elateridae</taxon>
        <taxon>Agrypninae</taxon>
        <taxon>Pyrophorini</taxon>
        <taxon>Ignelater</taxon>
    </lineage>
</organism>
<dbReference type="Gene3D" id="3.40.50.720">
    <property type="entry name" value="NAD(P)-binding Rossmann-like Domain"/>
    <property type="match status" value="3"/>
</dbReference>
<evidence type="ECO:0000256" key="10">
    <source>
        <dbReference type="ARBA" id="ARBA00047672"/>
    </source>
</evidence>
<protein>
    <recommendedName>
        <fullName evidence="5">15-hydroxyprostaglandin dehydrogenase [NAD(+)]</fullName>
        <ecNumber evidence="3">1.1.1.141</ecNumber>
        <ecNumber evidence="4">1.1.1.232</ecNumber>
    </recommendedName>
    <alternativeName>
        <fullName evidence="7">Eicosanoid/docosanoid dehydrogenase [NAD(+)]</fullName>
    </alternativeName>
    <alternativeName>
        <fullName evidence="6">Prostaglandin dehydrogenase 1</fullName>
    </alternativeName>
</protein>
<comment type="catalytic activity">
    <reaction evidence="19">
        <text>resolvin D2 + NAD(+) = 16-oxoresolvin D2 + NADH + H(+)</text>
        <dbReference type="Rhea" id="RHEA:53588"/>
        <dbReference type="ChEBI" id="CHEBI:15378"/>
        <dbReference type="ChEBI" id="CHEBI:57540"/>
        <dbReference type="ChEBI" id="CHEBI:57945"/>
        <dbReference type="ChEBI" id="CHEBI:133367"/>
        <dbReference type="ChEBI" id="CHEBI:137498"/>
    </reaction>
    <physiologicalReaction direction="left-to-right" evidence="19">
        <dbReference type="Rhea" id="RHEA:53589"/>
    </physiologicalReaction>
</comment>
<comment type="catalytic activity">
    <reaction evidence="17">
        <text>prostaglandin A1 + NAD(+) = 15-oxo-prostaglandin A1 + NADH + H(+)</text>
        <dbReference type="Rhea" id="RHEA:41263"/>
        <dbReference type="ChEBI" id="CHEBI:15378"/>
        <dbReference type="ChEBI" id="CHEBI:57398"/>
        <dbReference type="ChEBI" id="CHEBI:57540"/>
        <dbReference type="ChEBI" id="CHEBI:57945"/>
        <dbReference type="ChEBI" id="CHEBI:85072"/>
    </reaction>
    <physiologicalReaction direction="left-to-right" evidence="17">
        <dbReference type="Rhea" id="RHEA:41264"/>
    </physiologicalReaction>
</comment>
<evidence type="ECO:0000313" key="23">
    <source>
        <dbReference type="Proteomes" id="UP000801492"/>
    </source>
</evidence>
<sequence length="613" mass="66724">MGASLIDIDEKKMQLTVSEIEKQYGKDRVIAVKADVSDREQMEDRCNNGITFSNGITYLPKYKSGFERVIVNTGSVAGLVPLTEGPVYSATKAAVVHFTRSLEMFDIEGKVCLVTGAASGIGYAFVKALLENKAKSVALVDISSDMGQQALNEILQLHGKESAIFIKADVSNKNELEDAFKATVLKFKQLDVVINNAGIFNEKQWEKCISINLNGMIMGTMLAAEKYLPQYKSGEEGIIVNTASAAGLIPFEEGPVYAATKSAIIHFTRSMGGNIRYRETKVRVIAISPGFTDTSLAIVTKDQLNEPYLASFQDEIARGSHQPAQVLADNLMNVIREAPNGSIWLAIKGSLSEMFDIEGKVCLVTGAASGIGYAFAKALLENKAKGVALVDINFDTSQQSLNEILQLHGKESAIFIRADVSNKSELEEAFKATVLKFKQLDVVINNAGILNEKQWEKCISANLNGVVMGTTLAAEKYLPQYKSGEEGIIVNTASPAGLIPFEEGPVYAATKSAIIHFTRSMGGKIRYRETKVRVNAICPGFTTTSMSIVTEEQLNEPYLTSVQNSIARGSHQPAQVLADNLMNVIREAPNGSIWVAVNGSCKKVDFQDFYDKF</sequence>
<dbReference type="Pfam" id="PF00106">
    <property type="entry name" value="adh_short"/>
    <property type="match status" value="3"/>
</dbReference>
<dbReference type="InterPro" id="IPR036291">
    <property type="entry name" value="NAD(P)-bd_dom_sf"/>
</dbReference>
<comment type="catalytic activity">
    <reaction evidence="18">
        <text>prostaglandin E2 + NAD(+) = 15-oxoprostaglandin E2 + NADH + H(+)</text>
        <dbReference type="Rhea" id="RHEA:11876"/>
        <dbReference type="ChEBI" id="CHEBI:15378"/>
        <dbReference type="ChEBI" id="CHEBI:57400"/>
        <dbReference type="ChEBI" id="CHEBI:57540"/>
        <dbReference type="ChEBI" id="CHEBI:57945"/>
        <dbReference type="ChEBI" id="CHEBI:606564"/>
        <dbReference type="EC" id="1.1.1.141"/>
    </reaction>
    <physiologicalReaction direction="left-to-right" evidence="18">
        <dbReference type="Rhea" id="RHEA:11877"/>
    </physiologicalReaction>
</comment>
<evidence type="ECO:0000256" key="9">
    <source>
        <dbReference type="ARBA" id="ARBA00047325"/>
    </source>
</evidence>
<comment type="catalytic activity">
    <reaction evidence="20">
        <text>(15S)-hydroxy-(5Z,8Z,11Z,13E)-eicosatetraenoate + NAD(+) = 15-oxo-(5Z,8Z,11Z,13E)-eicosatetraenoate + NADH + H(+)</text>
        <dbReference type="Rhea" id="RHEA:23260"/>
        <dbReference type="ChEBI" id="CHEBI:15378"/>
        <dbReference type="ChEBI" id="CHEBI:57409"/>
        <dbReference type="ChEBI" id="CHEBI:57410"/>
        <dbReference type="ChEBI" id="CHEBI:57540"/>
        <dbReference type="ChEBI" id="CHEBI:57945"/>
        <dbReference type="EC" id="1.1.1.232"/>
    </reaction>
    <physiologicalReaction direction="left-to-right" evidence="20">
        <dbReference type="Rhea" id="RHEA:23261"/>
    </physiologicalReaction>
</comment>
<comment type="catalytic activity">
    <reaction evidence="16">
        <text>lipoxin A4 + NAD(+) = 15-oxo-(5S,6R)-dihydroxy-(7E,9E,11Z,13E)-eicosatetraenoate + NADH + H(+)</text>
        <dbReference type="Rhea" id="RHEA:41572"/>
        <dbReference type="ChEBI" id="CHEBI:15378"/>
        <dbReference type="ChEBI" id="CHEBI:57540"/>
        <dbReference type="ChEBI" id="CHEBI:57945"/>
        <dbReference type="ChEBI" id="CHEBI:67026"/>
        <dbReference type="ChEBI" id="CHEBI:78311"/>
    </reaction>
    <physiologicalReaction direction="left-to-right" evidence="16">
        <dbReference type="Rhea" id="RHEA:41573"/>
    </physiologicalReaction>
</comment>
<comment type="caution">
    <text evidence="22">The sequence shown here is derived from an EMBL/GenBank/DDBJ whole genome shotgun (WGS) entry which is preliminary data.</text>
</comment>
<evidence type="ECO:0000256" key="7">
    <source>
        <dbReference type="ARBA" id="ARBA00042026"/>
    </source>
</evidence>
<comment type="catalytic activity">
    <reaction evidence="13">
        <text>(11R)-hydroxy-(5Z,8Z,12E,14Z)-eicosatetraenoate + NAD(+) = 11-oxo-(5Z,8Z,12E,14Z)-eicosatetraenoate + NADH + H(+)</text>
        <dbReference type="Rhea" id="RHEA:48640"/>
        <dbReference type="ChEBI" id="CHEBI:15378"/>
        <dbReference type="ChEBI" id="CHEBI:57540"/>
        <dbReference type="ChEBI" id="CHEBI:57945"/>
        <dbReference type="ChEBI" id="CHEBI:78836"/>
        <dbReference type="ChEBI" id="CHEBI:90697"/>
    </reaction>
    <physiologicalReaction direction="left-to-right" evidence="13">
        <dbReference type="Rhea" id="RHEA:48641"/>
    </physiologicalReaction>
</comment>
<evidence type="ECO:0000256" key="20">
    <source>
        <dbReference type="ARBA" id="ARBA00049151"/>
    </source>
</evidence>
<dbReference type="PROSITE" id="PS00061">
    <property type="entry name" value="ADH_SHORT"/>
    <property type="match status" value="2"/>
</dbReference>
<dbReference type="PANTHER" id="PTHR44229">
    <property type="entry name" value="15-HYDROXYPROSTAGLANDIN DEHYDROGENASE [NAD(+)]"/>
    <property type="match status" value="1"/>
</dbReference>
<evidence type="ECO:0000256" key="11">
    <source>
        <dbReference type="ARBA" id="ARBA00048008"/>
    </source>
</evidence>
<dbReference type="PRINTS" id="PR00080">
    <property type="entry name" value="SDRFAMILY"/>
</dbReference>
<evidence type="ECO:0000256" key="4">
    <source>
        <dbReference type="ARBA" id="ARBA00039060"/>
    </source>
</evidence>
<dbReference type="InterPro" id="IPR002347">
    <property type="entry name" value="SDR_fam"/>
</dbReference>
<evidence type="ECO:0000256" key="15">
    <source>
        <dbReference type="ARBA" id="ARBA00048393"/>
    </source>
</evidence>
<comment type="catalytic activity">
    <reaction evidence="21">
        <text>resolvin E1 + NAD(+) = 18-oxo-resolvin E1 + NADH + H(+)</text>
        <dbReference type="Rhea" id="RHEA:49244"/>
        <dbReference type="ChEBI" id="CHEBI:15378"/>
        <dbReference type="ChEBI" id="CHEBI:57540"/>
        <dbReference type="ChEBI" id="CHEBI:57945"/>
        <dbReference type="ChEBI" id="CHEBI:91000"/>
        <dbReference type="ChEBI" id="CHEBI:91001"/>
    </reaction>
    <physiologicalReaction direction="left-to-right" evidence="21">
        <dbReference type="Rhea" id="RHEA:49245"/>
    </physiologicalReaction>
</comment>
<gene>
    <name evidence="22" type="ORF">ILUMI_08240</name>
</gene>
<dbReference type="Proteomes" id="UP000801492">
    <property type="component" value="Unassembled WGS sequence"/>
</dbReference>
<dbReference type="PRINTS" id="PR00081">
    <property type="entry name" value="GDHRDH"/>
</dbReference>
<evidence type="ECO:0000256" key="19">
    <source>
        <dbReference type="ARBA" id="ARBA00048921"/>
    </source>
</evidence>
<evidence type="ECO:0000256" key="18">
    <source>
        <dbReference type="ARBA" id="ARBA00048739"/>
    </source>
</evidence>
<comment type="function">
    <text evidence="8">Catalyzes the NAD-dependent dehydrogenation (oxidation) of a broad array of hydroxylated polyunsaturated fatty acids (mainly eicosanoids and docosanoids, including prostaglandins, lipoxins and resolvins), yielding their corresponding keto (oxo) metabolites. Decreases the levels of the pro-proliferative prostaglandins such as prostaglandin E2 (whose activity is increased in cancer because of an increase in the expression of cyclooxygenase 2) and generates oxo-fatty acid products that can profoundly influence cell function by abrogating pro-inflammatory cytokine expression. Converts resolvins E1, D1 and D2 to their oxo products, which represents a mode of resolvin inactivation. Resolvin E1 plays important roles during the resolution phase of acute inflammation, while resolvins D1 and D2 have a unique role in obesity-induced adipose inflammation.</text>
</comment>
<comment type="catalytic activity">
    <reaction evidence="9">
        <text>prostaglandin E1 + NAD(+) = 15-oxoprostaglandin E1 + NADH + H(+)</text>
        <dbReference type="Rhea" id="RHEA:16477"/>
        <dbReference type="ChEBI" id="CHEBI:15378"/>
        <dbReference type="ChEBI" id="CHEBI:57397"/>
        <dbReference type="ChEBI" id="CHEBI:57401"/>
        <dbReference type="ChEBI" id="CHEBI:57540"/>
        <dbReference type="ChEBI" id="CHEBI:57945"/>
    </reaction>
    <physiologicalReaction direction="left-to-right" evidence="9">
        <dbReference type="Rhea" id="RHEA:16478"/>
    </physiologicalReaction>
</comment>
<dbReference type="GO" id="GO:0005737">
    <property type="term" value="C:cytoplasm"/>
    <property type="evidence" value="ECO:0007669"/>
    <property type="project" value="TreeGrafter"/>
</dbReference>
<comment type="catalytic activity">
    <reaction evidence="10">
        <text>resolvin D1 + NAD(+) = 8-oxoresolvin D1 + NADH + H(+)</text>
        <dbReference type="Rhea" id="RHEA:50124"/>
        <dbReference type="ChEBI" id="CHEBI:15378"/>
        <dbReference type="ChEBI" id="CHEBI:57540"/>
        <dbReference type="ChEBI" id="CHEBI:57945"/>
        <dbReference type="ChEBI" id="CHEBI:132079"/>
        <dbReference type="ChEBI" id="CHEBI:132080"/>
    </reaction>
    <physiologicalReaction direction="left-to-right" evidence="10">
        <dbReference type="Rhea" id="RHEA:50125"/>
    </physiologicalReaction>
</comment>
<proteinExistence type="inferred from homology"/>
<name>A0A8K0D6N0_IGNLU</name>
<evidence type="ECO:0000256" key="12">
    <source>
        <dbReference type="ARBA" id="ARBA00048140"/>
    </source>
</evidence>
<dbReference type="EMBL" id="VTPC01003840">
    <property type="protein sequence ID" value="KAF2897936.1"/>
    <property type="molecule type" value="Genomic_DNA"/>
</dbReference>
<comment type="catalytic activity">
    <reaction evidence="14">
        <text>resolvin D1 + NAD(+) = 17-oxoresolvin D1 + NADH + H(+)</text>
        <dbReference type="Rhea" id="RHEA:50128"/>
        <dbReference type="ChEBI" id="CHEBI:15378"/>
        <dbReference type="ChEBI" id="CHEBI:57540"/>
        <dbReference type="ChEBI" id="CHEBI:57945"/>
        <dbReference type="ChEBI" id="CHEBI:132079"/>
        <dbReference type="ChEBI" id="CHEBI:132081"/>
    </reaction>
    <physiologicalReaction direction="left-to-right" evidence="14">
        <dbReference type="Rhea" id="RHEA:50129"/>
    </physiologicalReaction>
</comment>
<keyword evidence="2" id="KW-0560">Oxidoreductase</keyword>
<comment type="catalytic activity">
    <reaction evidence="15">
        <text>resolvin D2 + NAD(+) = 7-oxoresolvin D2 + NADH + H(+)</text>
        <dbReference type="Rhea" id="RHEA:53584"/>
        <dbReference type="ChEBI" id="CHEBI:15378"/>
        <dbReference type="ChEBI" id="CHEBI:57540"/>
        <dbReference type="ChEBI" id="CHEBI:57945"/>
        <dbReference type="ChEBI" id="CHEBI:133367"/>
        <dbReference type="ChEBI" id="CHEBI:137497"/>
    </reaction>
    <physiologicalReaction direction="left-to-right" evidence="15">
        <dbReference type="Rhea" id="RHEA:53585"/>
    </physiologicalReaction>
</comment>
<comment type="similarity">
    <text evidence="1">Belongs to the short-chain dehydrogenases/reductases (SDR) family.</text>
</comment>
<dbReference type="GO" id="GO:0016404">
    <property type="term" value="F:15-hydroxyprostaglandin dehydrogenase (NAD+) activity"/>
    <property type="evidence" value="ECO:0007669"/>
    <property type="project" value="UniProtKB-EC"/>
</dbReference>
<evidence type="ECO:0000256" key="3">
    <source>
        <dbReference type="ARBA" id="ARBA00038968"/>
    </source>
</evidence>
<dbReference type="EC" id="1.1.1.141" evidence="3"/>
<keyword evidence="23" id="KW-1185">Reference proteome</keyword>
<comment type="catalytic activity">
    <reaction evidence="11">
        <text>14-hydroxy-(4Z,7Z,10Z,12E,16Z,19Z)-docosahexaenoate + NAD(+) = 14-oxo-(4Z,7Z,10Z,12E,16Z,19Z)-docosahexaenoate + NADH + H(+)</text>
        <dbReference type="Rhea" id="RHEA:48952"/>
        <dbReference type="ChEBI" id="CHEBI:15378"/>
        <dbReference type="ChEBI" id="CHEBI:57540"/>
        <dbReference type="ChEBI" id="CHEBI:57945"/>
        <dbReference type="ChEBI" id="CHEBI:90866"/>
        <dbReference type="ChEBI" id="CHEBI:90867"/>
    </reaction>
    <physiologicalReaction direction="left-to-right" evidence="11">
        <dbReference type="Rhea" id="RHEA:48953"/>
    </physiologicalReaction>
</comment>
<evidence type="ECO:0000256" key="2">
    <source>
        <dbReference type="ARBA" id="ARBA00023002"/>
    </source>
</evidence>
<evidence type="ECO:0000313" key="22">
    <source>
        <dbReference type="EMBL" id="KAF2897936.1"/>
    </source>
</evidence>
<dbReference type="SUPFAM" id="SSF51735">
    <property type="entry name" value="NAD(P)-binding Rossmann-fold domains"/>
    <property type="match status" value="3"/>
</dbReference>
<reference evidence="22" key="1">
    <citation type="submission" date="2019-08" db="EMBL/GenBank/DDBJ databases">
        <title>The genome of the North American firefly Photinus pyralis.</title>
        <authorList>
            <consortium name="Photinus pyralis genome working group"/>
            <person name="Fallon T.R."/>
            <person name="Sander Lower S.E."/>
            <person name="Weng J.-K."/>
        </authorList>
    </citation>
    <scope>NUCLEOTIDE SEQUENCE</scope>
    <source>
        <strain evidence="22">TRF0915ILg1</strain>
        <tissue evidence="22">Whole body</tissue>
    </source>
</reference>
<evidence type="ECO:0000256" key="16">
    <source>
        <dbReference type="ARBA" id="ARBA00048535"/>
    </source>
</evidence>
<comment type="catalytic activity">
    <reaction evidence="12">
        <text>15-oxo-(5S,6R)-dihydroxy-(7E,9E,11Z)-eicosatrienoate + NADH + H(+) = (5S,6R,15S)-trihydroxy-(7E,9E,11Z)-eicosatrienoate + NAD(+)</text>
        <dbReference type="Rhea" id="RHEA:41596"/>
        <dbReference type="ChEBI" id="CHEBI:15378"/>
        <dbReference type="ChEBI" id="CHEBI:57540"/>
        <dbReference type="ChEBI" id="CHEBI:57945"/>
        <dbReference type="ChEBI" id="CHEBI:78325"/>
        <dbReference type="ChEBI" id="CHEBI:78329"/>
    </reaction>
    <physiologicalReaction direction="left-to-right" evidence="12">
        <dbReference type="Rhea" id="RHEA:41597"/>
    </physiologicalReaction>
</comment>
<dbReference type="OrthoDB" id="417891at2759"/>
<evidence type="ECO:0000256" key="1">
    <source>
        <dbReference type="ARBA" id="ARBA00006484"/>
    </source>
</evidence>
<evidence type="ECO:0000256" key="21">
    <source>
        <dbReference type="ARBA" id="ARBA00049188"/>
    </source>
</evidence>
<dbReference type="EC" id="1.1.1.232" evidence="4"/>
<evidence type="ECO:0000256" key="6">
    <source>
        <dbReference type="ARBA" id="ARBA00041812"/>
    </source>
</evidence>
<dbReference type="AlphaFoldDB" id="A0A8K0D6N0"/>
<dbReference type="InterPro" id="IPR020904">
    <property type="entry name" value="Sc_DH/Rdtase_CS"/>
</dbReference>
<accession>A0A8K0D6N0</accession>
<dbReference type="FunFam" id="3.40.50.720:FF:000149">
    <property type="entry name" value="15-hydroxyprostaglandin dehydrogenase [NAD(+)]"/>
    <property type="match status" value="2"/>
</dbReference>
<evidence type="ECO:0000256" key="8">
    <source>
        <dbReference type="ARBA" id="ARBA00045705"/>
    </source>
</evidence>
<evidence type="ECO:0000256" key="17">
    <source>
        <dbReference type="ARBA" id="ARBA00048611"/>
    </source>
</evidence>
<dbReference type="GO" id="GO:0047034">
    <property type="term" value="F:15-hydroxyicosatetraenoate dehydrogenase activity"/>
    <property type="evidence" value="ECO:0007669"/>
    <property type="project" value="UniProtKB-EC"/>
</dbReference>